<sequence>MAKERNGPKIIHQVSIYPGVHGEDTESESYRKYGNGPFLRLKLLRWFKKQFLYAPDANCGVHPFLSPLLYKKIVGLPPLTMITAGYCPLTDHARMYADRFKEAEIPVVYTEYSTSFHGFYHSFSPESIQALTETSALFCYYINIAKDILYGRDRDRKDENIRHSHDNWDPEEELDESEGSCDEDGNIEYNEVNCL</sequence>
<name>A0A7S4M6M6_9EUKA</name>
<organism evidence="3">
    <name type="scientific">Vannella robusta</name>
    <dbReference type="NCBI Taxonomy" id="1487602"/>
    <lineage>
        <taxon>Eukaryota</taxon>
        <taxon>Amoebozoa</taxon>
        <taxon>Discosea</taxon>
        <taxon>Flabellinia</taxon>
        <taxon>Vannellidae</taxon>
        <taxon>Vannella</taxon>
    </lineage>
</organism>
<feature type="compositionally biased region" description="Acidic residues" evidence="1">
    <location>
        <begin position="169"/>
        <end position="185"/>
    </location>
</feature>
<feature type="domain" description="Alpha/beta hydrolase fold-3" evidence="2">
    <location>
        <begin position="1"/>
        <end position="120"/>
    </location>
</feature>
<evidence type="ECO:0000313" key="3">
    <source>
        <dbReference type="EMBL" id="CAE2203424.1"/>
    </source>
</evidence>
<dbReference type="Gene3D" id="3.40.50.1820">
    <property type="entry name" value="alpha/beta hydrolase"/>
    <property type="match status" value="1"/>
</dbReference>
<evidence type="ECO:0000259" key="2">
    <source>
        <dbReference type="Pfam" id="PF07859"/>
    </source>
</evidence>
<dbReference type="AlphaFoldDB" id="A0A7S4M6M6"/>
<dbReference type="Pfam" id="PF07859">
    <property type="entry name" value="Abhydrolase_3"/>
    <property type="match status" value="1"/>
</dbReference>
<dbReference type="EMBL" id="HBKP01003106">
    <property type="protein sequence ID" value="CAE2203424.1"/>
    <property type="molecule type" value="Transcribed_RNA"/>
</dbReference>
<reference evidence="3" key="1">
    <citation type="submission" date="2021-01" db="EMBL/GenBank/DDBJ databases">
        <authorList>
            <person name="Corre E."/>
            <person name="Pelletier E."/>
            <person name="Niang G."/>
            <person name="Scheremetjew M."/>
            <person name="Finn R."/>
            <person name="Kale V."/>
            <person name="Holt S."/>
            <person name="Cochrane G."/>
            <person name="Meng A."/>
            <person name="Brown T."/>
            <person name="Cohen L."/>
        </authorList>
    </citation>
    <scope>NUCLEOTIDE SEQUENCE</scope>
    <source>
        <strain evidence="3">DIVA3 518/3/11/1/6</strain>
    </source>
</reference>
<accession>A0A7S4M6M6</accession>
<dbReference type="SUPFAM" id="SSF53474">
    <property type="entry name" value="alpha/beta-Hydrolases"/>
    <property type="match status" value="1"/>
</dbReference>
<gene>
    <name evidence="3" type="ORF">VSP0166_LOCUS2214</name>
</gene>
<evidence type="ECO:0000256" key="1">
    <source>
        <dbReference type="SAM" id="MobiDB-lite"/>
    </source>
</evidence>
<feature type="region of interest" description="Disordered" evidence="1">
    <location>
        <begin position="161"/>
        <end position="185"/>
    </location>
</feature>
<protein>
    <recommendedName>
        <fullName evidence="2">Alpha/beta hydrolase fold-3 domain-containing protein</fullName>
    </recommendedName>
</protein>
<dbReference type="GO" id="GO:0016787">
    <property type="term" value="F:hydrolase activity"/>
    <property type="evidence" value="ECO:0007669"/>
    <property type="project" value="InterPro"/>
</dbReference>
<proteinExistence type="predicted"/>
<dbReference type="InterPro" id="IPR013094">
    <property type="entry name" value="AB_hydrolase_3"/>
</dbReference>
<dbReference type="InterPro" id="IPR029058">
    <property type="entry name" value="AB_hydrolase_fold"/>
</dbReference>